<protein>
    <submittedName>
        <fullName evidence="9">Thioredoxin domain-containing protein</fullName>
    </submittedName>
</protein>
<dbReference type="Pfam" id="PF13462">
    <property type="entry name" value="Thioredoxin_4"/>
    <property type="match status" value="1"/>
</dbReference>
<name>A0ABS0Y7X9_9HYPH</name>
<keyword evidence="3 7" id="KW-0732">Signal</keyword>
<evidence type="ECO:0000256" key="5">
    <source>
        <dbReference type="ARBA" id="ARBA00023157"/>
    </source>
</evidence>
<comment type="caution">
    <text evidence="9">The sequence shown here is derived from an EMBL/GenBank/DDBJ whole genome shotgun (WGS) entry which is preliminary data.</text>
</comment>
<keyword evidence="10" id="KW-1185">Reference proteome</keyword>
<evidence type="ECO:0000256" key="2">
    <source>
        <dbReference type="ARBA" id="ARBA00005791"/>
    </source>
</evidence>
<proteinExistence type="inferred from homology"/>
<dbReference type="EMBL" id="JAELXT010000050">
    <property type="protein sequence ID" value="MBJ6128417.1"/>
    <property type="molecule type" value="Genomic_DNA"/>
</dbReference>
<dbReference type="SUPFAM" id="SSF52833">
    <property type="entry name" value="Thioredoxin-like"/>
    <property type="match status" value="1"/>
</dbReference>
<accession>A0ABS0Y7X9</accession>
<evidence type="ECO:0000256" key="1">
    <source>
        <dbReference type="ARBA" id="ARBA00003565"/>
    </source>
</evidence>
<evidence type="ECO:0000256" key="3">
    <source>
        <dbReference type="ARBA" id="ARBA00022729"/>
    </source>
</evidence>
<keyword evidence="5" id="KW-1015">Disulfide bond</keyword>
<keyword evidence="6" id="KW-0676">Redox-active center</keyword>
<dbReference type="RefSeq" id="WP_199051688.1">
    <property type="nucleotide sequence ID" value="NZ_JAELXT010000050.1"/>
</dbReference>
<organism evidence="9 10">
    <name type="scientific">Microvirga splendida</name>
    <dbReference type="NCBI Taxonomy" id="2795727"/>
    <lineage>
        <taxon>Bacteria</taxon>
        <taxon>Pseudomonadati</taxon>
        <taxon>Pseudomonadota</taxon>
        <taxon>Alphaproteobacteria</taxon>
        <taxon>Hyphomicrobiales</taxon>
        <taxon>Methylobacteriaceae</taxon>
        <taxon>Microvirga</taxon>
    </lineage>
</organism>
<reference evidence="10" key="1">
    <citation type="submission" date="2020-12" db="EMBL/GenBank/DDBJ databases">
        <title>Hymenobacter sp.</title>
        <authorList>
            <person name="Kim M.K."/>
        </authorList>
    </citation>
    <scope>NUCLEOTIDE SEQUENCE [LARGE SCALE GENOMIC DNA]</scope>
    <source>
        <strain evidence="10">BT325</strain>
    </source>
</reference>
<dbReference type="InterPro" id="IPR036249">
    <property type="entry name" value="Thioredoxin-like_sf"/>
</dbReference>
<dbReference type="PROSITE" id="PS51352">
    <property type="entry name" value="THIOREDOXIN_2"/>
    <property type="match status" value="1"/>
</dbReference>
<dbReference type="InterPro" id="IPR012336">
    <property type="entry name" value="Thioredoxin-like_fold"/>
</dbReference>
<dbReference type="Gene3D" id="3.40.30.10">
    <property type="entry name" value="Glutaredoxin"/>
    <property type="match status" value="1"/>
</dbReference>
<dbReference type="Pfam" id="PF18312">
    <property type="entry name" value="ScsC_N"/>
    <property type="match status" value="1"/>
</dbReference>
<comment type="similarity">
    <text evidence="2">Belongs to the thioredoxin family. DsbA subfamily.</text>
</comment>
<dbReference type="PANTHER" id="PTHR13887:SF14">
    <property type="entry name" value="DISULFIDE BOND FORMATION PROTEIN D"/>
    <property type="match status" value="1"/>
</dbReference>
<evidence type="ECO:0000259" key="8">
    <source>
        <dbReference type="PROSITE" id="PS51352"/>
    </source>
</evidence>
<evidence type="ECO:0000256" key="7">
    <source>
        <dbReference type="SAM" id="SignalP"/>
    </source>
</evidence>
<comment type="function">
    <text evidence="1">May be required for disulfide bond formation in some proteins.</text>
</comment>
<keyword evidence="4" id="KW-0560">Oxidoreductase</keyword>
<evidence type="ECO:0000313" key="10">
    <source>
        <dbReference type="Proteomes" id="UP000620670"/>
    </source>
</evidence>
<evidence type="ECO:0000256" key="6">
    <source>
        <dbReference type="ARBA" id="ARBA00023284"/>
    </source>
</evidence>
<feature type="domain" description="Thioredoxin" evidence="8">
    <location>
        <begin position="64"/>
        <end position="251"/>
    </location>
</feature>
<gene>
    <name evidence="9" type="ORF">JAO75_23760</name>
</gene>
<evidence type="ECO:0000256" key="4">
    <source>
        <dbReference type="ARBA" id="ARBA00023002"/>
    </source>
</evidence>
<dbReference type="PANTHER" id="PTHR13887">
    <property type="entry name" value="GLUTATHIONE S-TRANSFERASE KAPPA"/>
    <property type="match status" value="1"/>
</dbReference>
<dbReference type="InterPro" id="IPR041205">
    <property type="entry name" value="ScsC_N"/>
</dbReference>
<feature type="signal peptide" evidence="7">
    <location>
        <begin position="1"/>
        <end position="25"/>
    </location>
</feature>
<dbReference type="InterPro" id="IPR013766">
    <property type="entry name" value="Thioredoxin_domain"/>
</dbReference>
<sequence>MPLNAPALRRVALLAALVLPSAVLAQPAPFTPEQREAFGGIIREYLLKNPEVLQEAFTELQRRQQVAEQADRAEVLTAERGKLENSPRDFVLGNPQGDVTMVEFLDYNCGYCKRAVADVKALIKSDPKLRVVIKDFPVLGPGSVEASRVALAAKSQLAGDKLYEFHTKLMERRGQANGESAKAVAKEMDLDMARLEKDLQSGEINAALQETMELGEKLGINGTPGFVIGNEVIAGAVGVEPLKQVIANTRK</sequence>
<feature type="chain" id="PRO_5046345364" evidence="7">
    <location>
        <begin position="26"/>
        <end position="251"/>
    </location>
</feature>
<dbReference type="Proteomes" id="UP000620670">
    <property type="component" value="Unassembled WGS sequence"/>
</dbReference>
<evidence type="ECO:0000313" key="9">
    <source>
        <dbReference type="EMBL" id="MBJ6128417.1"/>
    </source>
</evidence>
<dbReference type="CDD" id="cd03023">
    <property type="entry name" value="DsbA_Com1_like"/>
    <property type="match status" value="1"/>
</dbReference>